<evidence type="ECO:0000256" key="5">
    <source>
        <dbReference type="ARBA" id="ARBA00022989"/>
    </source>
</evidence>
<evidence type="ECO:0000313" key="8">
    <source>
        <dbReference type="EMBL" id="KAI7728431.1"/>
    </source>
</evidence>
<dbReference type="GO" id="GO:0019199">
    <property type="term" value="F:transmembrane receptor protein kinase activity"/>
    <property type="evidence" value="ECO:0007669"/>
    <property type="project" value="InterPro"/>
</dbReference>
<dbReference type="GO" id="GO:0005886">
    <property type="term" value="C:plasma membrane"/>
    <property type="evidence" value="ECO:0007669"/>
    <property type="project" value="UniProtKB-SubCell"/>
</dbReference>
<proteinExistence type="predicted"/>
<keyword evidence="7" id="KW-1015">Disulfide bond</keyword>
<evidence type="ECO:0000256" key="1">
    <source>
        <dbReference type="ARBA" id="ARBA00004162"/>
    </source>
</evidence>
<evidence type="ECO:0000256" key="4">
    <source>
        <dbReference type="ARBA" id="ARBA00022729"/>
    </source>
</evidence>
<evidence type="ECO:0000313" key="9">
    <source>
        <dbReference type="Proteomes" id="UP001206925"/>
    </source>
</evidence>
<dbReference type="EMBL" id="JAMZMK010011216">
    <property type="protein sequence ID" value="KAI7728431.1"/>
    <property type="molecule type" value="Genomic_DNA"/>
</dbReference>
<dbReference type="Gene3D" id="1.10.510.10">
    <property type="entry name" value="Transferase(Phosphotransferase) domain 1"/>
    <property type="match status" value="1"/>
</dbReference>
<protein>
    <submittedName>
        <fullName evidence="8">Uncharacterized protein</fullName>
    </submittedName>
</protein>
<dbReference type="InterPro" id="IPR011009">
    <property type="entry name" value="Kinase-like_dom_sf"/>
</dbReference>
<dbReference type="GO" id="GO:0045087">
    <property type="term" value="P:innate immune response"/>
    <property type="evidence" value="ECO:0007669"/>
    <property type="project" value="InterPro"/>
</dbReference>
<sequence>MEVTDDLEEAMAIVMVMGVGGGRFGGGKRFVMVMTVGVGGGCCHGSGGAMLVADFGLTKLTEVGSSSLATCLVADLDHPFGPLGYISAVDQVLYWIDAAKEAIIKANGSDDEPKGLVAMFEEVLSQPDPKADLIKMVDPRLGDNYPLDSVRKMAQLAKACTHKNPHLRPSMQSVVVALMILLSSTENWDVGSFYENQNLMSLMSGR</sequence>
<keyword evidence="6" id="KW-0472">Membrane</keyword>
<accession>A0AAD5BRP7</accession>
<reference evidence="8" key="1">
    <citation type="submission" date="2022-06" db="EMBL/GenBank/DDBJ databases">
        <title>Uncovering the hologenomic basis of an extraordinary plant invasion.</title>
        <authorList>
            <person name="Bieker V.C."/>
            <person name="Martin M.D."/>
            <person name="Gilbert T."/>
            <person name="Hodgins K."/>
            <person name="Battlay P."/>
            <person name="Petersen B."/>
            <person name="Wilson J."/>
        </authorList>
    </citation>
    <scope>NUCLEOTIDE SEQUENCE</scope>
    <source>
        <strain evidence="8">AA19_3_7</strain>
        <tissue evidence="8">Leaf</tissue>
    </source>
</reference>
<dbReference type="PANTHER" id="PTHR46204">
    <property type="entry name" value="CHITIN ELICITOR RECEPTOR KINASE 1-RELATED"/>
    <property type="match status" value="1"/>
</dbReference>
<evidence type="ECO:0000256" key="7">
    <source>
        <dbReference type="ARBA" id="ARBA00023157"/>
    </source>
</evidence>
<dbReference type="PANTHER" id="PTHR46204:SF27">
    <property type="entry name" value="PROTEIN KINASE DOMAIN-CONTAINING PROTEIN"/>
    <property type="match status" value="1"/>
</dbReference>
<comment type="caution">
    <text evidence="8">The sequence shown here is derived from an EMBL/GenBank/DDBJ whole genome shotgun (WGS) entry which is preliminary data.</text>
</comment>
<organism evidence="8 9">
    <name type="scientific">Ambrosia artemisiifolia</name>
    <name type="common">Common ragweed</name>
    <dbReference type="NCBI Taxonomy" id="4212"/>
    <lineage>
        <taxon>Eukaryota</taxon>
        <taxon>Viridiplantae</taxon>
        <taxon>Streptophyta</taxon>
        <taxon>Embryophyta</taxon>
        <taxon>Tracheophyta</taxon>
        <taxon>Spermatophyta</taxon>
        <taxon>Magnoliopsida</taxon>
        <taxon>eudicotyledons</taxon>
        <taxon>Gunneridae</taxon>
        <taxon>Pentapetalae</taxon>
        <taxon>asterids</taxon>
        <taxon>campanulids</taxon>
        <taxon>Asterales</taxon>
        <taxon>Asteraceae</taxon>
        <taxon>Asteroideae</taxon>
        <taxon>Heliantheae alliance</taxon>
        <taxon>Heliantheae</taxon>
        <taxon>Ambrosia</taxon>
    </lineage>
</organism>
<keyword evidence="3" id="KW-0812">Transmembrane</keyword>
<gene>
    <name evidence="8" type="ORF">M8C21_000915</name>
</gene>
<evidence type="ECO:0000256" key="3">
    <source>
        <dbReference type="ARBA" id="ARBA00022692"/>
    </source>
</evidence>
<dbReference type="InterPro" id="IPR044812">
    <property type="entry name" value="CERK1/LYK3-like"/>
</dbReference>
<comment type="subcellular location">
    <subcellularLocation>
        <location evidence="1">Cell membrane</location>
        <topology evidence="1">Single-pass membrane protein</topology>
    </subcellularLocation>
</comment>
<dbReference type="Proteomes" id="UP001206925">
    <property type="component" value="Unassembled WGS sequence"/>
</dbReference>
<dbReference type="SUPFAM" id="SSF56112">
    <property type="entry name" value="Protein kinase-like (PK-like)"/>
    <property type="match status" value="1"/>
</dbReference>
<keyword evidence="5" id="KW-1133">Transmembrane helix</keyword>
<evidence type="ECO:0000256" key="2">
    <source>
        <dbReference type="ARBA" id="ARBA00022475"/>
    </source>
</evidence>
<keyword evidence="2" id="KW-1003">Cell membrane</keyword>
<dbReference type="AlphaFoldDB" id="A0AAD5BRP7"/>
<evidence type="ECO:0000256" key="6">
    <source>
        <dbReference type="ARBA" id="ARBA00023136"/>
    </source>
</evidence>
<keyword evidence="9" id="KW-1185">Reference proteome</keyword>
<name>A0AAD5BRP7_AMBAR</name>
<keyword evidence="4" id="KW-0732">Signal</keyword>